<feature type="chain" id="PRO_5017103736" description="Carboxypeptidase" evidence="7">
    <location>
        <begin position="28"/>
        <end position="463"/>
    </location>
</feature>
<gene>
    <name evidence="8" type="ORF">C2G38_615570</name>
</gene>
<evidence type="ECO:0000256" key="5">
    <source>
        <dbReference type="ARBA" id="ARBA00022801"/>
    </source>
</evidence>
<dbReference type="STRING" id="44941.A0A397VXP5"/>
<dbReference type="PANTHER" id="PTHR11802">
    <property type="entry name" value="SERINE PROTEASE FAMILY S10 SERINE CARBOXYPEPTIDASE"/>
    <property type="match status" value="1"/>
</dbReference>
<dbReference type="OrthoDB" id="443318at2759"/>
<dbReference type="Pfam" id="PF00450">
    <property type="entry name" value="Peptidase_S10"/>
    <property type="match status" value="1"/>
</dbReference>
<protein>
    <recommendedName>
        <fullName evidence="7">Carboxypeptidase</fullName>
        <ecNumber evidence="7">3.4.16.-</ecNumber>
    </recommendedName>
</protein>
<evidence type="ECO:0000256" key="7">
    <source>
        <dbReference type="RuleBase" id="RU361156"/>
    </source>
</evidence>
<dbReference type="GO" id="GO:0000324">
    <property type="term" value="C:fungal-type vacuole"/>
    <property type="evidence" value="ECO:0007669"/>
    <property type="project" value="TreeGrafter"/>
</dbReference>
<evidence type="ECO:0000256" key="4">
    <source>
        <dbReference type="ARBA" id="ARBA00022729"/>
    </source>
</evidence>
<comment type="caution">
    <text evidence="8">The sequence shown here is derived from an EMBL/GenBank/DDBJ whole genome shotgun (WGS) entry which is preliminary data.</text>
</comment>
<keyword evidence="5 7" id="KW-0378">Hydrolase</keyword>
<dbReference type="EMBL" id="QKWP01000202">
    <property type="protein sequence ID" value="RIB24763.1"/>
    <property type="molecule type" value="Genomic_DNA"/>
</dbReference>
<feature type="signal peptide" evidence="7">
    <location>
        <begin position="1"/>
        <end position="27"/>
    </location>
</feature>
<evidence type="ECO:0000313" key="9">
    <source>
        <dbReference type="Proteomes" id="UP000266673"/>
    </source>
</evidence>
<dbReference type="InterPro" id="IPR018202">
    <property type="entry name" value="Ser_caboxypep_ser_AS"/>
</dbReference>
<evidence type="ECO:0000256" key="3">
    <source>
        <dbReference type="ARBA" id="ARBA00022670"/>
    </source>
</evidence>
<accession>A0A397VXP5</accession>
<keyword evidence="9" id="KW-1185">Reference proteome</keyword>
<keyword evidence="3 7" id="KW-0645">Protease</keyword>
<dbReference type="SUPFAM" id="SSF53474">
    <property type="entry name" value="alpha/beta-Hydrolases"/>
    <property type="match status" value="1"/>
</dbReference>
<dbReference type="EC" id="3.4.16.-" evidence="7"/>
<keyword evidence="4 7" id="KW-0732">Signal</keyword>
<dbReference type="AlphaFoldDB" id="A0A397VXP5"/>
<evidence type="ECO:0000256" key="1">
    <source>
        <dbReference type="ARBA" id="ARBA00009431"/>
    </source>
</evidence>
<evidence type="ECO:0000256" key="6">
    <source>
        <dbReference type="ARBA" id="ARBA00023180"/>
    </source>
</evidence>
<keyword evidence="2 7" id="KW-0121">Carboxypeptidase</keyword>
<dbReference type="Gene3D" id="3.40.50.1820">
    <property type="entry name" value="alpha/beta hydrolase"/>
    <property type="match status" value="1"/>
</dbReference>
<dbReference type="PRINTS" id="PR00724">
    <property type="entry name" value="CRBOXYPTASEC"/>
</dbReference>
<organism evidence="8 9">
    <name type="scientific">Gigaspora rosea</name>
    <dbReference type="NCBI Taxonomy" id="44941"/>
    <lineage>
        <taxon>Eukaryota</taxon>
        <taxon>Fungi</taxon>
        <taxon>Fungi incertae sedis</taxon>
        <taxon>Mucoromycota</taxon>
        <taxon>Glomeromycotina</taxon>
        <taxon>Glomeromycetes</taxon>
        <taxon>Diversisporales</taxon>
        <taxon>Gigasporaceae</taxon>
        <taxon>Gigaspora</taxon>
    </lineage>
</organism>
<dbReference type="Proteomes" id="UP000266673">
    <property type="component" value="Unassembled WGS sequence"/>
</dbReference>
<evidence type="ECO:0000313" key="8">
    <source>
        <dbReference type="EMBL" id="RIB24763.1"/>
    </source>
</evidence>
<keyword evidence="6" id="KW-0325">Glycoprotein</keyword>
<dbReference type="Gene3D" id="1.10.287.410">
    <property type="match status" value="1"/>
</dbReference>
<dbReference type="GO" id="GO:0004185">
    <property type="term" value="F:serine-type carboxypeptidase activity"/>
    <property type="evidence" value="ECO:0007669"/>
    <property type="project" value="UniProtKB-UniRule"/>
</dbReference>
<dbReference type="PROSITE" id="PS00131">
    <property type="entry name" value="CARBOXYPEPT_SER_SER"/>
    <property type="match status" value="1"/>
</dbReference>
<reference evidence="8 9" key="1">
    <citation type="submission" date="2018-06" db="EMBL/GenBank/DDBJ databases">
        <title>Comparative genomics reveals the genomic features of Rhizophagus irregularis, R. cerebriforme, R. diaphanum and Gigaspora rosea, and their symbiotic lifestyle signature.</title>
        <authorList>
            <person name="Morin E."/>
            <person name="San Clemente H."/>
            <person name="Chen E.C.H."/>
            <person name="De La Providencia I."/>
            <person name="Hainaut M."/>
            <person name="Kuo A."/>
            <person name="Kohler A."/>
            <person name="Murat C."/>
            <person name="Tang N."/>
            <person name="Roy S."/>
            <person name="Loubradou J."/>
            <person name="Henrissat B."/>
            <person name="Grigoriev I.V."/>
            <person name="Corradi N."/>
            <person name="Roux C."/>
            <person name="Martin F.M."/>
        </authorList>
    </citation>
    <scope>NUCLEOTIDE SEQUENCE [LARGE SCALE GENOMIC DNA]</scope>
    <source>
        <strain evidence="8 9">DAOM 194757</strain>
    </source>
</reference>
<dbReference type="InterPro" id="IPR029058">
    <property type="entry name" value="AB_hydrolase_fold"/>
</dbReference>
<dbReference type="InterPro" id="IPR001563">
    <property type="entry name" value="Peptidase_S10"/>
</dbReference>
<dbReference type="GO" id="GO:0006508">
    <property type="term" value="P:proteolysis"/>
    <property type="evidence" value="ECO:0007669"/>
    <property type="project" value="UniProtKB-KW"/>
</dbReference>
<name>A0A397VXP5_9GLOM</name>
<sequence length="463" mass="53112">MIISTHSKFETIFLILNAVLLCHLASAQWEKILTHDAFPEHKIKLKEPHLCDKTVQQYSGYLDVNGKHLFFWFFESRNKPQEDPILLWLNGGPGESSLTALYYEIGPCSVNPEANDTIFNPYSWNSKSSIIFLDQPTNTGYSYGGDNVTDTLTAALDVYAFLQIFFREFHNYAKLDFHIAGESYAGHWIPAIAFDINKYNHNCDAIKKLVHINLESILIGSGLINFLEQYKYYPDMACNSTYGPVLNHSTCNQLRKDCKKCIKLIKACYASKNLTDCINAENYCQDKMLGTYKNISGRDFDDIRKSCTNSCHPEFQNFVKYSNREDVKIELGVNPSLVYSKSNFNIYLSFFYTGDMIHPFDIYIPTLLNNNIRVLIYAGDADYICNWLGQDAWTKALRWSGTKGFNDAKFTPWITASGNYSGEVRTFKGFTLLRIFEAGHFAAHDQPVSSLDFFNRWIFKKDL</sequence>
<evidence type="ECO:0000256" key="2">
    <source>
        <dbReference type="ARBA" id="ARBA00022645"/>
    </source>
</evidence>
<dbReference type="PANTHER" id="PTHR11802:SF113">
    <property type="entry name" value="SERINE CARBOXYPEPTIDASE CTSA-4.1"/>
    <property type="match status" value="1"/>
</dbReference>
<proteinExistence type="inferred from homology"/>
<comment type="similarity">
    <text evidence="1 7">Belongs to the peptidase S10 family.</text>
</comment>